<protein>
    <submittedName>
        <fullName evidence="2">Sporulation-specific protein 22</fullName>
    </submittedName>
</protein>
<dbReference type="Pfam" id="PF08631">
    <property type="entry name" value="SPO22"/>
    <property type="match status" value="1"/>
</dbReference>
<keyword evidence="1" id="KW-0469">Meiosis</keyword>
<reference evidence="2 3" key="1">
    <citation type="submission" date="2024-02" db="EMBL/GenBank/DDBJ databases">
        <title>De novo assembly and annotation of 12 fungi associated with fruit tree decline syndrome in Ontario, Canada.</title>
        <authorList>
            <person name="Sulman M."/>
            <person name="Ellouze W."/>
            <person name="Ilyukhin E."/>
        </authorList>
    </citation>
    <scope>NUCLEOTIDE SEQUENCE [LARGE SCALE GENOMIC DNA]</scope>
    <source>
        <strain evidence="2 3">M97-236</strain>
    </source>
</reference>
<organism evidence="2 3">
    <name type="scientific">Nothophoma quercina</name>
    <dbReference type="NCBI Taxonomy" id="749835"/>
    <lineage>
        <taxon>Eukaryota</taxon>
        <taxon>Fungi</taxon>
        <taxon>Dikarya</taxon>
        <taxon>Ascomycota</taxon>
        <taxon>Pezizomycotina</taxon>
        <taxon>Dothideomycetes</taxon>
        <taxon>Pleosporomycetidae</taxon>
        <taxon>Pleosporales</taxon>
        <taxon>Pleosporineae</taxon>
        <taxon>Didymellaceae</taxon>
        <taxon>Nothophoma</taxon>
    </lineage>
</organism>
<evidence type="ECO:0000313" key="2">
    <source>
        <dbReference type="EMBL" id="KAL1601070.1"/>
    </source>
</evidence>
<dbReference type="EMBL" id="JAKIXB020000017">
    <property type="protein sequence ID" value="KAL1601070.1"/>
    <property type="molecule type" value="Genomic_DNA"/>
</dbReference>
<evidence type="ECO:0000313" key="3">
    <source>
        <dbReference type="Proteomes" id="UP001521222"/>
    </source>
</evidence>
<keyword evidence="3" id="KW-1185">Reference proteome</keyword>
<accession>A0ABR3R9H0</accession>
<name>A0ABR3R9H0_9PLEO</name>
<dbReference type="InterPro" id="IPR013940">
    <property type="entry name" value="Spo22/ZIP4/TEX11"/>
</dbReference>
<evidence type="ECO:0000256" key="1">
    <source>
        <dbReference type="ARBA" id="ARBA00023254"/>
    </source>
</evidence>
<comment type="caution">
    <text evidence="2">The sequence shown here is derived from an EMBL/GenBank/DDBJ whole genome shotgun (WGS) entry which is preliminary data.</text>
</comment>
<sequence>MLIQAHMTLKTAEGTDRAWHLVKLMEADYGEKMVVPLLKIELLSASEHIDENEYYNGKLLTDYMTWTNQGSAESNDLDHRTQ</sequence>
<proteinExistence type="predicted"/>
<gene>
    <name evidence="2" type="primary">SPO22_1</name>
    <name evidence="2" type="ORF">SLS59_005739</name>
</gene>
<dbReference type="Proteomes" id="UP001521222">
    <property type="component" value="Unassembled WGS sequence"/>
</dbReference>